<dbReference type="AlphaFoldDB" id="A0A1U7PX56"/>
<evidence type="ECO:0008006" key="3">
    <source>
        <dbReference type="Google" id="ProtNLM"/>
    </source>
</evidence>
<organism evidence="1 2">
    <name type="scientific">Epilithonimonas bovis DSM 19482</name>
    <dbReference type="NCBI Taxonomy" id="1121284"/>
    <lineage>
        <taxon>Bacteria</taxon>
        <taxon>Pseudomonadati</taxon>
        <taxon>Bacteroidota</taxon>
        <taxon>Flavobacteriia</taxon>
        <taxon>Flavobacteriales</taxon>
        <taxon>Weeksellaceae</taxon>
        <taxon>Chryseobacterium group</taxon>
        <taxon>Epilithonimonas</taxon>
    </lineage>
</organism>
<proteinExistence type="predicted"/>
<dbReference type="RefSeq" id="WP_159435840.1">
    <property type="nucleotide sequence ID" value="NZ_FTPU01000009.1"/>
</dbReference>
<keyword evidence="2" id="KW-1185">Reference proteome</keyword>
<dbReference type="Proteomes" id="UP000187261">
    <property type="component" value="Unassembled WGS sequence"/>
</dbReference>
<dbReference type="EMBL" id="FTPU01000009">
    <property type="protein sequence ID" value="SIT96401.1"/>
    <property type="molecule type" value="Genomic_DNA"/>
</dbReference>
<reference evidence="2" key="1">
    <citation type="submission" date="2016-10" db="EMBL/GenBank/DDBJ databases">
        <authorList>
            <person name="Varghese N."/>
            <person name="Submissions S."/>
        </authorList>
    </citation>
    <scope>NUCLEOTIDE SEQUENCE [LARGE SCALE GENOMIC DNA]</scope>
    <source>
        <strain evidence="2">DSM 19482</strain>
    </source>
</reference>
<sequence length="52" mass="6267">MKIYTFLFLILFTTLSKAQTHRFVYEYRYKPDSTADNFKNVNMALDSYAIIY</sequence>
<evidence type="ECO:0000313" key="1">
    <source>
        <dbReference type="EMBL" id="SIT96401.1"/>
    </source>
</evidence>
<accession>A0A1U7PX56</accession>
<dbReference type="STRING" id="1121284.SAMN05660493_01079"/>
<name>A0A1U7PX56_9FLAO</name>
<gene>
    <name evidence="1" type="ORF">SAMN05660493_01079</name>
</gene>
<evidence type="ECO:0000313" key="2">
    <source>
        <dbReference type="Proteomes" id="UP000187261"/>
    </source>
</evidence>
<protein>
    <recommendedName>
        <fullName evidence="3">GLPGLI family protein</fullName>
    </recommendedName>
</protein>